<dbReference type="Proteomes" id="UP000535437">
    <property type="component" value="Unassembled WGS sequence"/>
</dbReference>
<accession>A0A7Z0GNC2</accession>
<comment type="caution">
    <text evidence="2">The sequence shown here is derived from an EMBL/GenBank/DDBJ whole genome shotgun (WGS) entry which is preliminary data.</text>
</comment>
<dbReference type="AlphaFoldDB" id="A0A7Z0GNC2"/>
<dbReference type="RefSeq" id="WP_179542441.1">
    <property type="nucleotide sequence ID" value="NZ_BAAALL010000001.1"/>
</dbReference>
<protein>
    <submittedName>
        <fullName evidence="2">Uncharacterized protein</fullName>
    </submittedName>
</protein>
<sequence length="71" mass="7351">MPSDISQARARLGAATRYGDQQAADQARRELAAAKLEAAVAKTLATAPPLTSEQRERIVAALTPHPGGEGA</sequence>
<organism evidence="2 3">
    <name type="scientific">Nesterenkonia xinjiangensis</name>
    <dbReference type="NCBI Taxonomy" id="225327"/>
    <lineage>
        <taxon>Bacteria</taxon>
        <taxon>Bacillati</taxon>
        <taxon>Actinomycetota</taxon>
        <taxon>Actinomycetes</taxon>
        <taxon>Micrococcales</taxon>
        <taxon>Micrococcaceae</taxon>
        <taxon>Nesterenkonia</taxon>
    </lineage>
</organism>
<dbReference type="EMBL" id="JACCFY010000001">
    <property type="protein sequence ID" value="NYJ79184.1"/>
    <property type="molecule type" value="Genomic_DNA"/>
</dbReference>
<evidence type="ECO:0000256" key="1">
    <source>
        <dbReference type="SAM" id="MobiDB-lite"/>
    </source>
</evidence>
<evidence type="ECO:0000313" key="2">
    <source>
        <dbReference type="EMBL" id="NYJ79184.1"/>
    </source>
</evidence>
<feature type="region of interest" description="Disordered" evidence="1">
    <location>
        <begin position="1"/>
        <end position="22"/>
    </location>
</feature>
<proteinExistence type="predicted"/>
<name>A0A7Z0GNC2_9MICC</name>
<keyword evidence="3" id="KW-1185">Reference proteome</keyword>
<gene>
    <name evidence="2" type="ORF">HNR09_002595</name>
</gene>
<evidence type="ECO:0000313" key="3">
    <source>
        <dbReference type="Proteomes" id="UP000535437"/>
    </source>
</evidence>
<reference evidence="2 3" key="1">
    <citation type="submission" date="2020-07" db="EMBL/GenBank/DDBJ databases">
        <title>Sequencing the genomes of 1000 actinobacteria strains.</title>
        <authorList>
            <person name="Klenk H.-P."/>
        </authorList>
    </citation>
    <scope>NUCLEOTIDE SEQUENCE [LARGE SCALE GENOMIC DNA]</scope>
    <source>
        <strain evidence="2 3">DSM 15475</strain>
    </source>
</reference>